<dbReference type="AlphaFoldDB" id="A0A1G1W121"/>
<accession>A0A1G1W121</accession>
<gene>
    <name evidence="2" type="ORF">A2113_00100</name>
</gene>
<protein>
    <submittedName>
        <fullName evidence="2">Uncharacterized protein</fullName>
    </submittedName>
</protein>
<name>A0A1G1W121_9BACT</name>
<dbReference type="STRING" id="1802591.A2113_00100"/>
<reference evidence="2 3" key="1">
    <citation type="journal article" date="2016" name="Nat. Commun.">
        <title>Thousands of microbial genomes shed light on interconnected biogeochemical processes in an aquifer system.</title>
        <authorList>
            <person name="Anantharaman K."/>
            <person name="Brown C.T."/>
            <person name="Hug L.A."/>
            <person name="Sharon I."/>
            <person name="Castelle C.J."/>
            <person name="Probst A.J."/>
            <person name="Thomas B.C."/>
            <person name="Singh A."/>
            <person name="Wilkins M.J."/>
            <person name="Karaoz U."/>
            <person name="Brodie E.L."/>
            <person name="Williams K.H."/>
            <person name="Hubbard S.S."/>
            <person name="Banfield J.F."/>
        </authorList>
    </citation>
    <scope>NUCLEOTIDE SEQUENCE [LARGE SCALE GENOMIC DNA]</scope>
</reference>
<evidence type="ECO:0000313" key="2">
    <source>
        <dbReference type="EMBL" id="OGY21280.1"/>
    </source>
</evidence>
<proteinExistence type="predicted"/>
<feature type="compositionally biased region" description="Basic and acidic residues" evidence="1">
    <location>
        <begin position="236"/>
        <end position="255"/>
    </location>
</feature>
<sequence>MEAEAGGGSPAGRQDVVCTGRVQGKPCGWVVNKRPDGKSALCNRCDARRLIIGATRALEEFGEFREEEIPAELDKQLGEAEERFANGRFIQAVQAARRLFALLAKIDVETELACVEEAELPERAREVYEEVLEAYEAERFFDAKRSLQRLGEIQQIEAEFAKVDEAQLGLYAQQAYGEARAAFEAGKLDEAGEALVRVSHINSRESELAAERELSHSRSHNNPDRKRQRRQYNAGWRDRIQPKDSGRHSRRFNDR</sequence>
<comment type="caution">
    <text evidence="2">The sequence shown here is derived from an EMBL/GenBank/DDBJ whole genome shotgun (WGS) entry which is preliminary data.</text>
</comment>
<dbReference type="Proteomes" id="UP000176299">
    <property type="component" value="Unassembled WGS sequence"/>
</dbReference>
<evidence type="ECO:0000256" key="1">
    <source>
        <dbReference type="SAM" id="MobiDB-lite"/>
    </source>
</evidence>
<feature type="compositionally biased region" description="Basic and acidic residues" evidence="1">
    <location>
        <begin position="207"/>
        <end position="225"/>
    </location>
</feature>
<dbReference type="EMBL" id="MHCN01000015">
    <property type="protein sequence ID" value="OGY21280.1"/>
    <property type="molecule type" value="Genomic_DNA"/>
</dbReference>
<evidence type="ECO:0000313" key="3">
    <source>
        <dbReference type="Proteomes" id="UP000176299"/>
    </source>
</evidence>
<organism evidence="2 3">
    <name type="scientific">Candidatus Woykebacteria bacterium GWA1_44_8</name>
    <dbReference type="NCBI Taxonomy" id="1802591"/>
    <lineage>
        <taxon>Bacteria</taxon>
        <taxon>Candidatus Woykeibacteriota</taxon>
    </lineage>
</organism>
<feature type="region of interest" description="Disordered" evidence="1">
    <location>
        <begin position="207"/>
        <end position="255"/>
    </location>
</feature>